<dbReference type="EMBL" id="JAKROA010000003">
    <property type="protein sequence ID" value="KAL5109376.1"/>
    <property type="molecule type" value="Genomic_DNA"/>
</dbReference>
<evidence type="ECO:0000256" key="1">
    <source>
        <dbReference type="SAM" id="MobiDB-lite"/>
    </source>
</evidence>
<evidence type="ECO:0000313" key="4">
    <source>
        <dbReference type="Proteomes" id="UP001651158"/>
    </source>
</evidence>
<gene>
    <name evidence="3" type="ORF">TcWFU_008830</name>
</gene>
<sequence>MSLAEQITLSPILLSFLPLPHLLLVSLRNDAKSPPSDIKPHLQMLRQLLSDSLSWIPNAAPPSMFGAPLSCLEPSISETLVSMSAYIPSISSSRQLSSASSTLPPPLTSSCPSPLLI</sequence>
<protein>
    <submittedName>
        <fullName evidence="3">Uncharacterized protein</fullName>
    </submittedName>
</protein>
<feature type="signal peptide" evidence="2">
    <location>
        <begin position="1"/>
        <end position="24"/>
    </location>
</feature>
<evidence type="ECO:0000313" key="3">
    <source>
        <dbReference type="EMBL" id="KAL5109376.1"/>
    </source>
</evidence>
<keyword evidence="4" id="KW-1185">Reference proteome</keyword>
<feature type="chain" id="PRO_5046461422" evidence="2">
    <location>
        <begin position="25"/>
        <end position="117"/>
    </location>
</feature>
<name>A0ABR4QIJ2_9CEST</name>
<dbReference type="Proteomes" id="UP001651158">
    <property type="component" value="Unassembled WGS sequence"/>
</dbReference>
<accession>A0ABR4QIJ2</accession>
<evidence type="ECO:0000256" key="2">
    <source>
        <dbReference type="SAM" id="SignalP"/>
    </source>
</evidence>
<organism evidence="3 4">
    <name type="scientific">Taenia crassiceps</name>
    <dbReference type="NCBI Taxonomy" id="6207"/>
    <lineage>
        <taxon>Eukaryota</taxon>
        <taxon>Metazoa</taxon>
        <taxon>Spiralia</taxon>
        <taxon>Lophotrochozoa</taxon>
        <taxon>Platyhelminthes</taxon>
        <taxon>Cestoda</taxon>
        <taxon>Eucestoda</taxon>
        <taxon>Cyclophyllidea</taxon>
        <taxon>Taeniidae</taxon>
        <taxon>Taenia</taxon>
    </lineage>
</organism>
<reference evidence="3 4" key="1">
    <citation type="journal article" date="2022" name="Front. Cell. Infect. Microbiol.">
        <title>The Genomes of Two Strains of Taenia crassiceps the Animal Model for the Study of Human Cysticercosis.</title>
        <authorList>
            <person name="Bobes R.J."/>
            <person name="Estrada K."/>
            <person name="Rios-Valencia D.G."/>
            <person name="Calderon-Gallegos A."/>
            <person name="de la Torre P."/>
            <person name="Carrero J.C."/>
            <person name="Sanchez-Flores A."/>
            <person name="Laclette J.P."/>
        </authorList>
    </citation>
    <scope>NUCLEOTIDE SEQUENCE [LARGE SCALE GENOMIC DNA]</scope>
    <source>
        <strain evidence="3">WFUcys</strain>
    </source>
</reference>
<feature type="region of interest" description="Disordered" evidence="1">
    <location>
        <begin position="96"/>
        <end position="117"/>
    </location>
</feature>
<proteinExistence type="predicted"/>
<keyword evidence="2" id="KW-0732">Signal</keyword>
<comment type="caution">
    <text evidence="3">The sequence shown here is derived from an EMBL/GenBank/DDBJ whole genome shotgun (WGS) entry which is preliminary data.</text>
</comment>